<feature type="domain" description="DUF5105" evidence="2">
    <location>
        <begin position="82"/>
        <end position="187"/>
    </location>
</feature>
<name>A0A1I7G4D5_9FIRM</name>
<proteinExistence type="predicted"/>
<dbReference type="AlphaFoldDB" id="A0A1I7G4D5"/>
<keyword evidence="1" id="KW-0732">Signal</keyword>
<protein>
    <recommendedName>
        <fullName evidence="2">DUF5105 domain-containing protein</fullName>
    </recommendedName>
</protein>
<dbReference type="Pfam" id="PF17118">
    <property type="entry name" value="DUF5105"/>
    <property type="match status" value="1"/>
</dbReference>
<evidence type="ECO:0000313" key="3">
    <source>
        <dbReference type="EMBL" id="SFU43086.1"/>
    </source>
</evidence>
<feature type="chain" id="PRO_5039539486" description="DUF5105 domain-containing protein" evidence="1">
    <location>
        <begin position="28"/>
        <end position="213"/>
    </location>
</feature>
<accession>A0A1I7G4D5</accession>
<evidence type="ECO:0000313" key="4">
    <source>
        <dbReference type="Proteomes" id="UP000198817"/>
    </source>
</evidence>
<dbReference type="STRING" id="155865.SAMN05216515_1249"/>
<evidence type="ECO:0000256" key="1">
    <source>
        <dbReference type="SAM" id="SignalP"/>
    </source>
</evidence>
<dbReference type="RefSeq" id="WP_177207438.1">
    <property type="nucleotide sequence ID" value="NZ_FOWF01000024.1"/>
</dbReference>
<reference evidence="3 4" key="1">
    <citation type="submission" date="2016-10" db="EMBL/GenBank/DDBJ databases">
        <authorList>
            <person name="de Groot N.N."/>
        </authorList>
    </citation>
    <scope>NUCLEOTIDE SEQUENCE [LARGE SCALE GENOMIC DNA]</scope>
    <source>
        <strain evidence="3 4">KHGC13</strain>
    </source>
</reference>
<dbReference type="Proteomes" id="UP000198817">
    <property type="component" value="Unassembled WGS sequence"/>
</dbReference>
<organism evidence="3 4">
    <name type="scientific">Eubacterium pyruvativorans</name>
    <dbReference type="NCBI Taxonomy" id="155865"/>
    <lineage>
        <taxon>Bacteria</taxon>
        <taxon>Bacillati</taxon>
        <taxon>Bacillota</taxon>
        <taxon>Clostridia</taxon>
        <taxon>Eubacteriales</taxon>
        <taxon>Eubacteriaceae</taxon>
        <taxon>Eubacterium</taxon>
    </lineage>
</organism>
<dbReference type="EMBL" id="FPBT01000004">
    <property type="protein sequence ID" value="SFU43086.1"/>
    <property type="molecule type" value="Genomic_DNA"/>
</dbReference>
<dbReference type="InterPro" id="IPR031343">
    <property type="entry name" value="DUF5105"/>
</dbReference>
<dbReference type="PROSITE" id="PS51257">
    <property type="entry name" value="PROKAR_LIPOPROTEIN"/>
    <property type="match status" value="1"/>
</dbReference>
<sequence>MRKKNMRIVLVLTLTALLALMMAGCGKQEVTPRQTADRFLDALQSQDEDVLKKVYAGGSVNLKESLQGQKDDAGADEIEDETIKLLMDKLLDFSYRTSDEKIDGDKATVKVKITTYSFGNAFRDFVTDYMSQGMSLAMSGASEEKLSKLANTLLQKHLKKLTKKDFEKTVTLSLKRKDGQWIVQKLDKDSAFVDAVCGGLITTFTQYANQLGQ</sequence>
<gene>
    <name evidence="3" type="ORF">SAMN05216508_104145</name>
</gene>
<keyword evidence="4" id="KW-1185">Reference proteome</keyword>
<feature type="signal peptide" evidence="1">
    <location>
        <begin position="1"/>
        <end position="27"/>
    </location>
</feature>
<evidence type="ECO:0000259" key="2">
    <source>
        <dbReference type="Pfam" id="PF17118"/>
    </source>
</evidence>